<comment type="similarity">
    <text evidence="1">Belongs to the peptidase C2 family.</text>
</comment>
<dbReference type="SMART" id="SM00230">
    <property type="entry name" value="CysPc"/>
    <property type="match status" value="1"/>
</dbReference>
<accession>A0A158QBJ9</accession>
<dbReference type="GO" id="GO:0004198">
    <property type="term" value="F:calcium-dependent cysteine-type endopeptidase activity"/>
    <property type="evidence" value="ECO:0007669"/>
    <property type="project" value="InterPro"/>
</dbReference>
<feature type="region of interest" description="Disordered" evidence="6">
    <location>
        <begin position="1"/>
        <end position="61"/>
    </location>
</feature>
<dbReference type="SMART" id="SM00720">
    <property type="entry name" value="calpain_III"/>
    <property type="match status" value="1"/>
</dbReference>
<dbReference type="InterPro" id="IPR022684">
    <property type="entry name" value="Calpain_cysteine_protease"/>
</dbReference>
<dbReference type="InterPro" id="IPR001300">
    <property type="entry name" value="Peptidase_C2_calpain_cat"/>
</dbReference>
<evidence type="ECO:0000256" key="6">
    <source>
        <dbReference type="SAM" id="MobiDB-lite"/>
    </source>
</evidence>
<dbReference type="PROSITE" id="PS50203">
    <property type="entry name" value="CALPAIN_CAT"/>
    <property type="match status" value="1"/>
</dbReference>
<dbReference type="InterPro" id="IPR038765">
    <property type="entry name" value="Papain-like_cys_pep_sf"/>
</dbReference>
<dbReference type="InterPro" id="IPR000008">
    <property type="entry name" value="C2_dom"/>
</dbReference>
<dbReference type="InterPro" id="IPR022683">
    <property type="entry name" value="Calpain_III"/>
</dbReference>
<reference evidence="11" key="1">
    <citation type="submission" date="2016-04" db="UniProtKB">
        <authorList>
            <consortium name="WormBaseParasite"/>
        </authorList>
    </citation>
    <scope>IDENTIFICATION</scope>
</reference>
<dbReference type="PROSITE" id="PS50004">
    <property type="entry name" value="C2"/>
    <property type="match status" value="1"/>
</dbReference>
<dbReference type="STRING" id="6216.A0A158QBJ9"/>
<dbReference type="Pfam" id="PF01067">
    <property type="entry name" value="Calpain_III"/>
    <property type="match status" value="1"/>
</dbReference>
<dbReference type="SUPFAM" id="SSF54001">
    <property type="entry name" value="Cysteine proteinases"/>
    <property type="match status" value="1"/>
</dbReference>
<dbReference type="Pfam" id="PF00648">
    <property type="entry name" value="Peptidase_C2"/>
    <property type="match status" value="1"/>
</dbReference>
<feature type="domain" description="C2" evidence="7">
    <location>
        <begin position="1189"/>
        <end position="1321"/>
    </location>
</feature>
<dbReference type="WBParaSite" id="HDID_0000009601-mRNA-1">
    <property type="protein sequence ID" value="HDID_0000009601-mRNA-1"/>
    <property type="gene ID" value="HDID_0000009601"/>
</dbReference>
<dbReference type="Pfam" id="PF00168">
    <property type="entry name" value="C2"/>
    <property type="match status" value="1"/>
</dbReference>
<dbReference type="InterPro" id="IPR022682">
    <property type="entry name" value="Calpain_domain_III"/>
</dbReference>
<reference evidence="9 10" key="2">
    <citation type="submission" date="2018-11" db="EMBL/GenBank/DDBJ databases">
        <authorList>
            <consortium name="Pathogen Informatics"/>
        </authorList>
    </citation>
    <scope>NUCLEOTIDE SEQUENCE [LARGE SCALE GENOMIC DNA]</scope>
</reference>
<comment type="caution">
    <text evidence="5">Lacks conserved residue(s) required for the propagation of feature annotation.</text>
</comment>
<dbReference type="Proteomes" id="UP000274504">
    <property type="component" value="Unassembled WGS sequence"/>
</dbReference>
<dbReference type="OrthoDB" id="424753at2759"/>
<gene>
    <name evidence="9" type="ORF">HDID_LOCUS97</name>
</gene>
<dbReference type="PANTHER" id="PTHR10183:SF379">
    <property type="entry name" value="CALPAIN-5"/>
    <property type="match status" value="1"/>
</dbReference>
<evidence type="ECO:0000313" key="10">
    <source>
        <dbReference type="Proteomes" id="UP000274504"/>
    </source>
</evidence>
<dbReference type="Gene3D" id="2.60.120.380">
    <property type="match status" value="1"/>
</dbReference>
<dbReference type="SUPFAM" id="SSF49562">
    <property type="entry name" value="C2 domain (Calcium/lipid-binding domain, CaLB)"/>
    <property type="match status" value="1"/>
</dbReference>
<dbReference type="GO" id="GO:0006508">
    <property type="term" value="P:proteolysis"/>
    <property type="evidence" value="ECO:0007669"/>
    <property type="project" value="UniProtKB-KW"/>
</dbReference>
<proteinExistence type="inferred from homology"/>
<protein>
    <submittedName>
        <fullName evidence="11">Calpain catalytic domain-containing protein</fullName>
    </submittedName>
</protein>
<dbReference type="Gene3D" id="3.90.70.10">
    <property type="entry name" value="Cysteine proteinases"/>
    <property type="match status" value="1"/>
</dbReference>
<dbReference type="InterPro" id="IPR036815">
    <property type="entry name" value="14-3-3_dom_sf"/>
</dbReference>
<dbReference type="GO" id="GO:0005737">
    <property type="term" value="C:cytoplasm"/>
    <property type="evidence" value="ECO:0007669"/>
    <property type="project" value="TreeGrafter"/>
</dbReference>
<dbReference type="SUPFAM" id="SSF48445">
    <property type="entry name" value="14-3-3 protein"/>
    <property type="match status" value="1"/>
</dbReference>
<dbReference type="SUPFAM" id="SSF49758">
    <property type="entry name" value="Calpain large subunit, middle domain (domain III)"/>
    <property type="match status" value="1"/>
</dbReference>
<keyword evidence="2" id="KW-0645">Protease</keyword>
<evidence type="ECO:0000256" key="4">
    <source>
        <dbReference type="ARBA" id="ARBA00022807"/>
    </source>
</evidence>
<evidence type="ECO:0000259" key="8">
    <source>
        <dbReference type="PROSITE" id="PS50203"/>
    </source>
</evidence>
<feature type="domain" description="Calpain catalytic" evidence="8">
    <location>
        <begin position="683"/>
        <end position="1045"/>
    </location>
</feature>
<dbReference type="SMART" id="SM00239">
    <property type="entry name" value="C2"/>
    <property type="match status" value="1"/>
</dbReference>
<evidence type="ECO:0000256" key="2">
    <source>
        <dbReference type="ARBA" id="ARBA00022670"/>
    </source>
</evidence>
<evidence type="ECO:0000313" key="9">
    <source>
        <dbReference type="EMBL" id="VDL11715.1"/>
    </source>
</evidence>
<organism evidence="11">
    <name type="scientific">Hymenolepis diminuta</name>
    <name type="common">Rat tapeworm</name>
    <dbReference type="NCBI Taxonomy" id="6216"/>
    <lineage>
        <taxon>Eukaryota</taxon>
        <taxon>Metazoa</taxon>
        <taxon>Spiralia</taxon>
        <taxon>Lophotrochozoa</taxon>
        <taxon>Platyhelminthes</taxon>
        <taxon>Cestoda</taxon>
        <taxon>Eucestoda</taxon>
        <taxon>Cyclophyllidea</taxon>
        <taxon>Hymenolepididae</taxon>
        <taxon>Hymenolepis</taxon>
    </lineage>
</organism>
<evidence type="ECO:0000256" key="3">
    <source>
        <dbReference type="ARBA" id="ARBA00022801"/>
    </source>
</evidence>
<dbReference type="EMBL" id="UYSG01000009">
    <property type="protein sequence ID" value="VDL11715.1"/>
    <property type="molecule type" value="Genomic_DNA"/>
</dbReference>
<dbReference type="InterPro" id="IPR036213">
    <property type="entry name" value="Calpain_III_sf"/>
</dbReference>
<sequence>MKDQDGTPLQSDQSVYDRLYKISSHKRSKSSPPIKSREEVTQNIGCENSKNTPSFHNSQNMALKPVNPLPKITHQADKGGFNHHLTLPISCQSENECSKLLISLKSATECQGVKDPKTGLKFNDCQEHTSELYSNYSIVDKVQDETPISLNKKKLKSQTEHVINENLPPLSPPEYELYSTDTLECYEADHALASIESNSHYSGPITLHLINQTDYMEICSAIREGYNRNGTHFIDEDKKNYLPVNPTDTTEQFNSAPSVFYANEKDLMLENIQYDSDIQSFKISPKKAIASIIDESNLYNIVDPTQEGDDHEADSWTSPEIMHPHNESSNFDELSDYSLSICLTDLYDYSDYEDEYLFDQNNPSGGELRTEISTSNMNCWNKRFEEYATDLTGFYNDIYEDYLWNDELFFINVSNAKGLERLHSFSEDISATMAEMRQYASEVNENKTIPGNPNFALLPEKDIMKPFQTLSLAGGHYSPISSTANNKPRLTTQIVNATTIPPENSLNDEFPGTRYNYAKLQSPEYILRRYPPERLGKEMNRLRVALIGIRVRFKNEGITNRADAKELKQSYRGIISPLRDLLKSEKDAKCKNISNALRSIMVQCVEQFAVLITNKVIPNSWLPDWDKASLMRYSADFVRYLCEVFPENESYRRKCHDSYMIARSFYIENGLKDRIEWIHLNLNYSDEGFPNTPANIESISGENPSPPEFKRIRDISQSAVIKAEGPPGAICPGSLSNINLVLAMSVIAERSKLLENLFPDLKEMNGLNTIKNYSGAFRIRFWIDGAFTFVVVDDVLPIVNGKIICPHSSNPDEFWPSLLAKAYAKLLGGYDRLENLRLEDALQDLIGCVLDTIILQDMIEANDLRKIEMFETLEQDINDGAIVLLCSKSNLISEETVDDNGKASTNKDKSNSFFDELCAPRRLGSVDHASGLCSNYAYMLTKTCVVPKDPSAMGAILSALKITQNAPKNRLLRLRSVLTVHSKSTSFGEWKGAFSEGSQASFEWEELSIKDRSRIGLVVSTEAEFWMPLSAMFTYFAGAIVARLPKTGIFGSWNLAEYNGVWRADNSGGSLDFRNSFLQNPQYLFEMVKDTPEEVLVSLNRKYAWDLETRKVIEDTSSPAIGFALLKVESNRDVKAHLLSTCSVVDARPAKAHRAVFGRYKLCRGRYILVPFLKEPQQEADYFLRMYLPRNLMNKELIYDKPSKGPFDIFTGTPVIITRIEILRGANLGSLRSKGLGMKATSSPYCKVFCENNSCTGRMISDTSNPTWNEAFVFYRAKPKKQPIRIEVYNKQTVGSDEFLGEVILNAPESTGTGDFEENLYTKAKNNEERAKLKGTIHVSVVNVDIANFMEI</sequence>
<feature type="compositionally biased region" description="Polar residues" evidence="6">
    <location>
        <begin position="41"/>
        <end position="61"/>
    </location>
</feature>
<dbReference type="Gene3D" id="2.60.40.150">
    <property type="entry name" value="C2 domain"/>
    <property type="match status" value="1"/>
</dbReference>
<dbReference type="InterPro" id="IPR035892">
    <property type="entry name" value="C2_domain_sf"/>
</dbReference>
<evidence type="ECO:0000256" key="5">
    <source>
        <dbReference type="PROSITE-ProRule" id="PRU00239"/>
    </source>
</evidence>
<name>A0A158QBJ9_HYMDI</name>
<evidence type="ECO:0000313" key="11">
    <source>
        <dbReference type="WBParaSite" id="HDID_0000009601-mRNA-1"/>
    </source>
</evidence>
<keyword evidence="4" id="KW-0788">Thiol protease</keyword>
<dbReference type="PRINTS" id="PR00704">
    <property type="entry name" value="CALPAIN"/>
</dbReference>
<dbReference type="PANTHER" id="PTHR10183">
    <property type="entry name" value="CALPAIN"/>
    <property type="match status" value="1"/>
</dbReference>
<evidence type="ECO:0000256" key="1">
    <source>
        <dbReference type="ARBA" id="ARBA00007623"/>
    </source>
</evidence>
<evidence type="ECO:0000259" key="7">
    <source>
        <dbReference type="PROSITE" id="PS50004"/>
    </source>
</evidence>
<keyword evidence="3" id="KW-0378">Hydrolase</keyword>